<feature type="compositionally biased region" description="Low complexity" evidence="1">
    <location>
        <begin position="67"/>
        <end position="81"/>
    </location>
</feature>
<feature type="signal peptide" evidence="2">
    <location>
        <begin position="1"/>
        <end position="37"/>
    </location>
</feature>
<evidence type="ECO:0000313" key="4">
    <source>
        <dbReference type="Proteomes" id="UP000234914"/>
    </source>
</evidence>
<evidence type="ECO:0000256" key="2">
    <source>
        <dbReference type="SAM" id="SignalP"/>
    </source>
</evidence>
<accession>A0A2I1RHF4</accession>
<keyword evidence="2" id="KW-0732">Signal</keyword>
<dbReference type="AlphaFoldDB" id="A0A2I1RHF4"/>
<feature type="chain" id="PRO_5014123943" evidence="2">
    <location>
        <begin position="38"/>
        <end position="177"/>
    </location>
</feature>
<feature type="region of interest" description="Disordered" evidence="1">
    <location>
        <begin position="38"/>
        <end position="103"/>
    </location>
</feature>
<proteinExistence type="predicted"/>
<evidence type="ECO:0000256" key="1">
    <source>
        <dbReference type="SAM" id="MobiDB-lite"/>
    </source>
</evidence>
<organism evidence="3 4">
    <name type="scientific">Faucicola osloensis</name>
    <name type="common">Moraxella osloensis</name>
    <dbReference type="NCBI Taxonomy" id="34062"/>
    <lineage>
        <taxon>Bacteria</taxon>
        <taxon>Pseudomonadati</taxon>
        <taxon>Pseudomonadota</taxon>
        <taxon>Gammaproteobacteria</taxon>
        <taxon>Moraxellales</taxon>
        <taxon>Moraxellaceae</taxon>
        <taxon>Faucicola</taxon>
    </lineage>
</organism>
<sequence length="177" mass="18373">MLVINLAINNEEKIMKKLATTLTALVIATGLTVSAQAATKVTTTTKSTTTHKNVASAKAKPQKATQKSTKASKNTHSTKASAKAKKGSKATPRTSEINIDIPADLKIDESTNKSVAPRAPMNAQPNPVVVVPVVKVIPKGPAVQAVTVKPIDDNTAIASTTTAVPVDVQIVPVVVKP</sequence>
<comment type="caution">
    <text evidence="3">The sequence shown here is derived from an EMBL/GenBank/DDBJ whole genome shotgun (WGS) entry which is preliminary data.</text>
</comment>
<evidence type="ECO:0000313" key="3">
    <source>
        <dbReference type="EMBL" id="PKZ68558.1"/>
    </source>
</evidence>
<protein>
    <submittedName>
        <fullName evidence="3">Uncharacterized protein</fullName>
    </submittedName>
</protein>
<dbReference type="EMBL" id="PKJS01000009">
    <property type="protein sequence ID" value="PKZ68558.1"/>
    <property type="molecule type" value="Genomic_DNA"/>
</dbReference>
<feature type="compositionally biased region" description="Low complexity" evidence="1">
    <location>
        <begin position="38"/>
        <end position="50"/>
    </location>
</feature>
<name>A0A2I1RHF4_FAUOS</name>
<reference evidence="3 4" key="1">
    <citation type="submission" date="2017-12" db="EMBL/GenBank/DDBJ databases">
        <title>Phylogenetic diversity of female urinary microbiome.</title>
        <authorList>
            <person name="Thomas-White K."/>
            <person name="Wolfe A.J."/>
        </authorList>
    </citation>
    <scope>NUCLEOTIDE SEQUENCE [LARGE SCALE GENOMIC DNA]</scope>
    <source>
        <strain evidence="3 4">UMB0416</strain>
    </source>
</reference>
<dbReference type="Proteomes" id="UP000234914">
    <property type="component" value="Unassembled WGS sequence"/>
</dbReference>
<gene>
    <name evidence="3" type="ORF">CYJ96_08015</name>
</gene>